<evidence type="ECO:0000256" key="8">
    <source>
        <dbReference type="ARBA" id="ARBA00022737"/>
    </source>
</evidence>
<comment type="pathway">
    <text evidence="3">Protein modification; protein ubiquitination.</text>
</comment>
<evidence type="ECO:0000256" key="5">
    <source>
        <dbReference type="ARBA" id="ARBA00022679"/>
    </source>
</evidence>
<dbReference type="OrthoDB" id="10009520at2759"/>
<comment type="caution">
    <text evidence="18">The sequence shown here is derived from an EMBL/GenBank/DDBJ whole genome shotgun (WGS) entry which is preliminary data.</text>
</comment>
<dbReference type="InterPro" id="IPR001841">
    <property type="entry name" value="Znf_RING"/>
</dbReference>
<dbReference type="FunFam" id="3.30.40.10:FF:000051">
    <property type="entry name" value="RBR-type E3 ubiquitin transferase"/>
    <property type="match status" value="1"/>
</dbReference>
<dbReference type="Proteomes" id="UP000789390">
    <property type="component" value="Unassembled WGS sequence"/>
</dbReference>
<dbReference type="AlphaFoldDB" id="A0A8J2RGQ0"/>
<evidence type="ECO:0000259" key="17">
    <source>
        <dbReference type="PROSITE" id="PS51873"/>
    </source>
</evidence>
<evidence type="ECO:0000256" key="15">
    <source>
        <dbReference type="SAM" id="MobiDB-lite"/>
    </source>
</evidence>
<keyword evidence="8" id="KW-0677">Repeat</keyword>
<dbReference type="Pfam" id="PF01485">
    <property type="entry name" value="IBR"/>
    <property type="match status" value="1"/>
</dbReference>
<dbReference type="GO" id="GO:0031090">
    <property type="term" value="C:organelle membrane"/>
    <property type="evidence" value="ECO:0007669"/>
    <property type="project" value="UniProtKB-ARBA"/>
</dbReference>
<dbReference type="PROSITE" id="PS51873">
    <property type="entry name" value="TRIAD"/>
    <property type="match status" value="1"/>
</dbReference>
<dbReference type="InterPro" id="IPR013083">
    <property type="entry name" value="Znf_RING/FYVE/PHD"/>
</dbReference>
<dbReference type="Gene3D" id="3.30.40.10">
    <property type="entry name" value="Zinc/RING finger domain, C3HC4 (zinc finger)"/>
    <property type="match status" value="1"/>
</dbReference>
<dbReference type="PANTHER" id="PTHR11685">
    <property type="entry name" value="RBR FAMILY RING FINGER AND IBR DOMAIN-CONTAINING"/>
    <property type="match status" value="1"/>
</dbReference>
<evidence type="ECO:0000256" key="11">
    <source>
        <dbReference type="ARBA" id="ARBA00022833"/>
    </source>
</evidence>
<dbReference type="FunFam" id="1.20.120.1750:FF:000083">
    <property type="entry name" value="RBR-type E3 ubiquitin transferase"/>
    <property type="match status" value="1"/>
</dbReference>
<dbReference type="InterPro" id="IPR044066">
    <property type="entry name" value="TRIAD_supradom"/>
</dbReference>
<dbReference type="InterPro" id="IPR031127">
    <property type="entry name" value="E3_UB_ligase_RBR"/>
</dbReference>
<evidence type="ECO:0000313" key="18">
    <source>
        <dbReference type="EMBL" id="CAH0100742.1"/>
    </source>
</evidence>
<evidence type="ECO:0000256" key="13">
    <source>
        <dbReference type="ARBA" id="ARBA00023136"/>
    </source>
</evidence>
<evidence type="ECO:0000256" key="9">
    <source>
        <dbReference type="ARBA" id="ARBA00022771"/>
    </source>
</evidence>
<dbReference type="EC" id="2.3.2.31" evidence="4"/>
<evidence type="ECO:0000256" key="4">
    <source>
        <dbReference type="ARBA" id="ARBA00012251"/>
    </source>
</evidence>
<evidence type="ECO:0000256" key="7">
    <source>
        <dbReference type="ARBA" id="ARBA00022723"/>
    </source>
</evidence>
<evidence type="ECO:0000256" key="6">
    <source>
        <dbReference type="ARBA" id="ARBA00022692"/>
    </source>
</evidence>
<keyword evidence="9" id="KW-0863">Zinc-finger</keyword>
<proteinExistence type="inferred from homology"/>
<dbReference type="GO" id="GO:0061630">
    <property type="term" value="F:ubiquitin protein ligase activity"/>
    <property type="evidence" value="ECO:0007669"/>
    <property type="project" value="UniProtKB-EC"/>
</dbReference>
<dbReference type="Gene3D" id="1.20.120.1750">
    <property type="match status" value="1"/>
</dbReference>
<dbReference type="SUPFAM" id="SSF57850">
    <property type="entry name" value="RING/U-box"/>
    <property type="match status" value="3"/>
</dbReference>
<dbReference type="CDD" id="cd20349">
    <property type="entry name" value="BRcat_RBR_RNF144"/>
    <property type="match status" value="1"/>
</dbReference>
<dbReference type="Pfam" id="PF22191">
    <property type="entry name" value="IBR_1"/>
    <property type="match status" value="1"/>
</dbReference>
<reference evidence="18" key="1">
    <citation type="submission" date="2021-11" db="EMBL/GenBank/DDBJ databases">
        <authorList>
            <person name="Schell T."/>
        </authorList>
    </citation>
    <scope>NUCLEOTIDE SEQUENCE</scope>
    <source>
        <strain evidence="18">M5</strain>
    </source>
</reference>
<accession>A0A8J2RGQ0</accession>
<dbReference type="EMBL" id="CAKKLH010000045">
    <property type="protein sequence ID" value="CAH0100742.1"/>
    <property type="molecule type" value="Genomic_DNA"/>
</dbReference>
<dbReference type="GO" id="GO:0008270">
    <property type="term" value="F:zinc ion binding"/>
    <property type="evidence" value="ECO:0007669"/>
    <property type="project" value="UniProtKB-KW"/>
</dbReference>
<feature type="region of interest" description="Disordered" evidence="15">
    <location>
        <begin position="1"/>
        <end position="24"/>
    </location>
</feature>
<protein>
    <recommendedName>
        <fullName evidence="4">RBR-type E3 ubiquitin transferase</fullName>
        <ecNumber evidence="4">2.3.2.31</ecNumber>
    </recommendedName>
</protein>
<evidence type="ECO:0000256" key="3">
    <source>
        <dbReference type="ARBA" id="ARBA00004906"/>
    </source>
</evidence>
<dbReference type="GO" id="GO:0016567">
    <property type="term" value="P:protein ubiquitination"/>
    <property type="evidence" value="ECO:0007669"/>
    <property type="project" value="InterPro"/>
</dbReference>
<evidence type="ECO:0000256" key="16">
    <source>
        <dbReference type="SAM" id="Phobius"/>
    </source>
</evidence>
<organism evidence="18 19">
    <name type="scientific">Daphnia galeata</name>
    <dbReference type="NCBI Taxonomy" id="27404"/>
    <lineage>
        <taxon>Eukaryota</taxon>
        <taxon>Metazoa</taxon>
        <taxon>Ecdysozoa</taxon>
        <taxon>Arthropoda</taxon>
        <taxon>Crustacea</taxon>
        <taxon>Branchiopoda</taxon>
        <taxon>Diplostraca</taxon>
        <taxon>Cladocera</taxon>
        <taxon>Anomopoda</taxon>
        <taxon>Daphniidae</taxon>
        <taxon>Daphnia</taxon>
    </lineage>
</organism>
<keyword evidence="19" id="KW-1185">Reference proteome</keyword>
<keyword evidence="6 16" id="KW-0812">Transmembrane</keyword>
<dbReference type="PROSITE" id="PS00518">
    <property type="entry name" value="ZF_RING_1"/>
    <property type="match status" value="1"/>
</dbReference>
<keyword evidence="12 16" id="KW-1133">Transmembrane helix</keyword>
<dbReference type="InterPro" id="IPR002867">
    <property type="entry name" value="IBR_dom"/>
</dbReference>
<dbReference type="SMART" id="SM00647">
    <property type="entry name" value="IBR"/>
    <property type="match status" value="2"/>
</dbReference>
<gene>
    <name evidence="18" type="ORF">DGAL_LOCUS3030</name>
</gene>
<comment type="similarity">
    <text evidence="14">Belongs to the RBR family. RNF144 subfamily.</text>
</comment>
<sequence>MSNKMPGLNKIIGHQSLNSSKTEKSEKWHWPGWLKKRKPTHSSSKLVPNVDSVVPREYEEGMPSHSQGGLVISQHSHDQMETMEDILQDDLVCLLCLQVPNEWFTIENCGCRFCQQCMEMYAHCSIRSGNVPISCPDAHCSLNEQDNNKQGGSSQLTRNEVRQLVPNDVFPLYLRLQLNTEVAVNPRLMWCPRPGCETVCTLTEEVSHKKTKRKFFGMLPISRNQRNQAVVCSSCQFSFCSQCKTPWHIDSPCPSLSRLLSDPNKNVHDPDDPIVLLERDGHIKRCPFCQVPIERDDGCAQMMCKNCRHVFCWFCLASLDDDFMLRHYDSGPCRSRLGHSRISVVWHRTQVVSAFLGLGVLFLVTSPLLLLASPCFFCWRHHAQQKESSLVRSNVDSTTANFVPSSSQERL</sequence>
<comment type="subcellular location">
    <subcellularLocation>
        <location evidence="2">Membrane</location>
        <topology evidence="2">Single-pass membrane protein</topology>
    </subcellularLocation>
</comment>
<dbReference type="InterPro" id="IPR017907">
    <property type="entry name" value="Znf_RING_CS"/>
</dbReference>
<feature type="domain" description="RING-type" evidence="17">
    <location>
        <begin position="86"/>
        <end position="337"/>
    </location>
</feature>
<evidence type="ECO:0000256" key="14">
    <source>
        <dbReference type="ARBA" id="ARBA00038342"/>
    </source>
</evidence>
<evidence type="ECO:0000256" key="10">
    <source>
        <dbReference type="ARBA" id="ARBA00022786"/>
    </source>
</evidence>
<keyword evidence="5" id="KW-0808">Transferase</keyword>
<name>A0A8J2RGQ0_9CRUS</name>
<feature type="transmembrane region" description="Helical" evidence="16">
    <location>
        <begin position="351"/>
        <end position="379"/>
    </location>
</feature>
<keyword evidence="10" id="KW-0833">Ubl conjugation pathway</keyword>
<comment type="catalytic activity">
    <reaction evidence="1">
        <text>[E2 ubiquitin-conjugating enzyme]-S-ubiquitinyl-L-cysteine + [acceptor protein]-L-lysine = [E2 ubiquitin-conjugating enzyme]-L-cysteine + [acceptor protein]-N(6)-ubiquitinyl-L-lysine.</text>
        <dbReference type="EC" id="2.3.2.31"/>
    </reaction>
</comment>
<keyword evidence="7" id="KW-0479">Metal-binding</keyword>
<evidence type="ECO:0000256" key="1">
    <source>
        <dbReference type="ARBA" id="ARBA00001798"/>
    </source>
</evidence>
<evidence type="ECO:0000256" key="2">
    <source>
        <dbReference type="ARBA" id="ARBA00004167"/>
    </source>
</evidence>
<dbReference type="CDD" id="cd20352">
    <property type="entry name" value="Rcat_RBR_RNF144"/>
    <property type="match status" value="1"/>
</dbReference>
<evidence type="ECO:0000256" key="12">
    <source>
        <dbReference type="ARBA" id="ARBA00022989"/>
    </source>
</evidence>
<keyword evidence="11" id="KW-0862">Zinc</keyword>
<dbReference type="SMART" id="SM00184">
    <property type="entry name" value="RING"/>
    <property type="match status" value="2"/>
</dbReference>
<evidence type="ECO:0000313" key="19">
    <source>
        <dbReference type="Proteomes" id="UP000789390"/>
    </source>
</evidence>
<dbReference type="GO" id="GO:0005737">
    <property type="term" value="C:cytoplasm"/>
    <property type="evidence" value="ECO:0007669"/>
    <property type="project" value="UniProtKB-ARBA"/>
</dbReference>
<keyword evidence="13 16" id="KW-0472">Membrane</keyword>